<name>A0A6J5P284_9CAUD</name>
<proteinExistence type="predicted"/>
<evidence type="ECO:0000313" key="2">
    <source>
        <dbReference type="EMBL" id="CAB4218328.1"/>
    </source>
</evidence>
<dbReference type="EMBL" id="LR796770">
    <property type="protein sequence ID" value="CAB4165443.1"/>
    <property type="molecule type" value="Genomic_DNA"/>
</dbReference>
<sequence>MATPGNIGDILTTTLRNRTGELADNVSRNNAILRELKKRSLGFMPFDGGRVIDQEINYANNTNATWYAGYETVAINPQETFSMAEYDMKLLAVAVSISGEEMLKNSGKERSINLVASRVMNAEQTMDNVVAGSMYSDGTGSGGKEIGGLQLLVADTPTNTVGGISRTTWPFWANISAAIGASALLIQPSMDGMWVQLVRGNDRPRIILAGNTAYNYYLQSLQAIQRVTDTDWASAGFTNLAFMGNTPVILDGGYQGSTAPPPGPTTGGAGASRMYFLNTNYLHFRPHKDRNMDVMDPDRYSTNQDAVIKLIGWAGNMTISNGFLQGVLH</sequence>
<evidence type="ECO:0000313" key="1">
    <source>
        <dbReference type="EMBL" id="CAB4165443.1"/>
    </source>
</evidence>
<dbReference type="EMBL" id="LR797475">
    <property type="protein sequence ID" value="CAB4218328.1"/>
    <property type="molecule type" value="Genomic_DNA"/>
</dbReference>
<organism evidence="1">
    <name type="scientific">uncultured Caudovirales phage</name>
    <dbReference type="NCBI Taxonomy" id="2100421"/>
    <lineage>
        <taxon>Viruses</taxon>
        <taxon>Duplodnaviria</taxon>
        <taxon>Heunggongvirae</taxon>
        <taxon>Uroviricota</taxon>
        <taxon>Caudoviricetes</taxon>
        <taxon>Peduoviridae</taxon>
        <taxon>Maltschvirus</taxon>
        <taxon>Maltschvirus maltsch</taxon>
    </lineage>
</organism>
<reference evidence="1" key="1">
    <citation type="submission" date="2020-04" db="EMBL/GenBank/DDBJ databases">
        <authorList>
            <person name="Chiriac C."/>
            <person name="Salcher M."/>
            <person name="Ghai R."/>
            <person name="Kavagutti S V."/>
        </authorList>
    </citation>
    <scope>NUCLEOTIDE SEQUENCE</scope>
</reference>
<gene>
    <name evidence="2" type="ORF">UFOVP1603_26</name>
    <name evidence="1" type="ORF">UFOVP833_62</name>
</gene>
<dbReference type="InterPro" id="IPR049718">
    <property type="entry name" value="AKO59007-like"/>
</dbReference>
<dbReference type="NCBIfam" id="NF033394">
    <property type="entry name" value="capsid_maj_Podo"/>
    <property type="match status" value="1"/>
</dbReference>
<protein>
    <submittedName>
        <fullName evidence="1">Uncharacterized protein</fullName>
    </submittedName>
</protein>
<accession>A0A6J5P284</accession>